<evidence type="ECO:0000313" key="3">
    <source>
        <dbReference type="Proteomes" id="UP000494245"/>
    </source>
</evidence>
<gene>
    <name evidence="2" type="ORF">NNJEOMEG_02406</name>
</gene>
<organism evidence="2 3">
    <name type="scientific">Fundidesulfovibrio magnetotacticus</name>
    <dbReference type="NCBI Taxonomy" id="2730080"/>
    <lineage>
        <taxon>Bacteria</taxon>
        <taxon>Pseudomonadati</taxon>
        <taxon>Thermodesulfobacteriota</taxon>
        <taxon>Desulfovibrionia</taxon>
        <taxon>Desulfovibrionales</taxon>
        <taxon>Desulfovibrionaceae</taxon>
        <taxon>Fundidesulfovibrio</taxon>
    </lineage>
</organism>
<evidence type="ECO:0000256" key="1">
    <source>
        <dbReference type="SAM" id="SignalP"/>
    </source>
</evidence>
<dbReference type="EMBL" id="BLTE01000010">
    <property type="protein sequence ID" value="GFK94559.1"/>
    <property type="molecule type" value="Genomic_DNA"/>
</dbReference>
<feature type="chain" id="PRO_5028815081" evidence="1">
    <location>
        <begin position="25"/>
        <end position="140"/>
    </location>
</feature>
<dbReference type="Proteomes" id="UP000494245">
    <property type="component" value="Unassembled WGS sequence"/>
</dbReference>
<dbReference type="RefSeq" id="WP_173084750.1">
    <property type="nucleotide sequence ID" value="NZ_BLTE01000010.1"/>
</dbReference>
<keyword evidence="1" id="KW-0732">Signal</keyword>
<feature type="signal peptide" evidence="1">
    <location>
        <begin position="1"/>
        <end position="24"/>
    </location>
</feature>
<protein>
    <submittedName>
        <fullName evidence="2">Uncharacterized protein</fullName>
    </submittedName>
</protein>
<reference evidence="2 3" key="2">
    <citation type="submission" date="2020-05" db="EMBL/GenBank/DDBJ databases">
        <title>Draft genome sequence of Desulfovibrio sp. strainFSS-1.</title>
        <authorList>
            <person name="Shimoshige H."/>
            <person name="Kobayashi H."/>
            <person name="Maekawa T."/>
        </authorList>
    </citation>
    <scope>NUCLEOTIDE SEQUENCE [LARGE SCALE GENOMIC DNA]</scope>
    <source>
        <strain evidence="2 3">SIID29052-01</strain>
    </source>
</reference>
<accession>A0A6V8LWV1</accession>
<proteinExistence type="predicted"/>
<sequence length="140" mass="15742">MSQVNRATLAALLAVFLLAAQAQAQEKRDGHYWRTIPETEKLDVILGFFDGMALSESLIHIVVRDNYSVCTDVIESIMAQTSKYMDNLTTAQIATGLDAFFEDPQNRNIPIYWGIWVVARQAGGDKNTQSLVKELRRAHK</sequence>
<evidence type="ECO:0000313" key="2">
    <source>
        <dbReference type="EMBL" id="GFK94559.1"/>
    </source>
</evidence>
<reference evidence="2 3" key="1">
    <citation type="submission" date="2020-04" db="EMBL/GenBank/DDBJ databases">
        <authorList>
            <consortium name="Desulfovibrio sp. FSS-1 genome sequencing consortium"/>
            <person name="Shimoshige H."/>
            <person name="Kobayashi H."/>
            <person name="Maekawa T."/>
        </authorList>
    </citation>
    <scope>NUCLEOTIDE SEQUENCE [LARGE SCALE GENOMIC DNA]</scope>
    <source>
        <strain evidence="2 3">SIID29052-01</strain>
    </source>
</reference>
<name>A0A6V8LWV1_9BACT</name>
<comment type="caution">
    <text evidence="2">The sequence shown here is derived from an EMBL/GenBank/DDBJ whole genome shotgun (WGS) entry which is preliminary data.</text>
</comment>
<keyword evidence="3" id="KW-1185">Reference proteome</keyword>
<dbReference type="AlphaFoldDB" id="A0A6V8LWV1"/>